<feature type="compositionally biased region" description="Gly residues" evidence="7">
    <location>
        <begin position="124"/>
        <end position="136"/>
    </location>
</feature>
<feature type="transmembrane region" description="Helical" evidence="8">
    <location>
        <begin position="562"/>
        <end position="582"/>
    </location>
</feature>
<feature type="transmembrane region" description="Helical" evidence="8">
    <location>
        <begin position="394"/>
        <end position="415"/>
    </location>
</feature>
<feature type="transmembrane region" description="Helical" evidence="8">
    <location>
        <begin position="629"/>
        <end position="646"/>
    </location>
</feature>
<dbReference type="SUPFAM" id="SSF103481">
    <property type="entry name" value="Multidrug resistance efflux transporter EmrE"/>
    <property type="match status" value="1"/>
</dbReference>
<dbReference type="GO" id="GO:0000139">
    <property type="term" value="C:Golgi membrane"/>
    <property type="evidence" value="ECO:0007669"/>
    <property type="project" value="UniProtKB-SubCell"/>
</dbReference>
<evidence type="ECO:0000256" key="8">
    <source>
        <dbReference type="SAM" id="Phobius"/>
    </source>
</evidence>
<comment type="similarity">
    <text evidence="2">Belongs to the nucleotide-sugar transporter family. SLC35A subfamily.</text>
</comment>
<dbReference type="InterPro" id="IPR037185">
    <property type="entry name" value="EmrE-like"/>
</dbReference>
<dbReference type="InterPro" id="IPR007271">
    <property type="entry name" value="Nuc_sug_transpt"/>
</dbReference>
<feature type="transmembrane region" description="Helical" evidence="8">
    <location>
        <begin position="602"/>
        <end position="622"/>
    </location>
</feature>
<evidence type="ECO:0000256" key="7">
    <source>
        <dbReference type="SAM" id="MobiDB-lite"/>
    </source>
</evidence>
<keyword evidence="3" id="KW-0813">Transport</keyword>
<feature type="compositionally biased region" description="Basic and acidic residues" evidence="7">
    <location>
        <begin position="1"/>
        <end position="18"/>
    </location>
</feature>
<feature type="region of interest" description="Disordered" evidence="7">
    <location>
        <begin position="327"/>
        <end position="354"/>
    </location>
</feature>
<reference evidence="9" key="2">
    <citation type="submission" date="2025-08" db="UniProtKB">
        <authorList>
            <consortium name="Ensembl"/>
        </authorList>
    </citation>
    <scope>IDENTIFICATION</scope>
</reference>
<feature type="region of interest" description="Disordered" evidence="7">
    <location>
        <begin position="1"/>
        <end position="306"/>
    </location>
</feature>
<feature type="transmembrane region" description="Helical" evidence="8">
    <location>
        <begin position="530"/>
        <end position="550"/>
    </location>
</feature>
<dbReference type="PANTHER" id="PTHR10231">
    <property type="entry name" value="NUCLEOTIDE-SUGAR TRANSMEMBRANE TRANSPORTER"/>
    <property type="match status" value="1"/>
</dbReference>
<dbReference type="NCBIfam" id="TIGR00803">
    <property type="entry name" value="nst"/>
    <property type="match status" value="1"/>
</dbReference>
<dbReference type="Pfam" id="PF04142">
    <property type="entry name" value="Nuc_sug_transp"/>
    <property type="match status" value="1"/>
</dbReference>
<evidence type="ECO:0000313" key="10">
    <source>
        <dbReference type="Proteomes" id="UP000694542"/>
    </source>
</evidence>
<feature type="compositionally biased region" description="Gly residues" evidence="7">
    <location>
        <begin position="34"/>
        <end position="46"/>
    </location>
</feature>
<feature type="compositionally biased region" description="Gly residues" evidence="7">
    <location>
        <begin position="53"/>
        <end position="68"/>
    </location>
</feature>
<dbReference type="GO" id="GO:0015165">
    <property type="term" value="F:pyrimidine nucleotide-sugar transmembrane transporter activity"/>
    <property type="evidence" value="ECO:0007669"/>
    <property type="project" value="InterPro"/>
</dbReference>
<feature type="compositionally biased region" description="Low complexity" evidence="7">
    <location>
        <begin position="279"/>
        <end position="289"/>
    </location>
</feature>
<feature type="compositionally biased region" description="Low complexity" evidence="7">
    <location>
        <begin position="137"/>
        <end position="147"/>
    </location>
</feature>
<evidence type="ECO:0000256" key="6">
    <source>
        <dbReference type="ARBA" id="ARBA00023136"/>
    </source>
</evidence>
<evidence type="ECO:0000256" key="4">
    <source>
        <dbReference type="ARBA" id="ARBA00022692"/>
    </source>
</evidence>
<dbReference type="AlphaFoldDB" id="A0A8C0Q9F0"/>
<evidence type="ECO:0000256" key="5">
    <source>
        <dbReference type="ARBA" id="ARBA00022989"/>
    </source>
</evidence>
<dbReference type="Proteomes" id="UP000694542">
    <property type="component" value="Chromosome 6"/>
</dbReference>
<proteinExistence type="inferred from homology"/>
<evidence type="ECO:0000256" key="2">
    <source>
        <dbReference type="ARBA" id="ARBA00009976"/>
    </source>
</evidence>
<keyword evidence="4 8" id="KW-0812">Transmembrane</keyword>
<feature type="compositionally biased region" description="Basic and acidic residues" evidence="7">
    <location>
        <begin position="338"/>
        <end position="354"/>
    </location>
</feature>
<keyword evidence="6 8" id="KW-0472">Membrane</keyword>
<feature type="transmembrane region" description="Helical" evidence="8">
    <location>
        <begin position="492"/>
        <end position="510"/>
    </location>
</feature>
<evidence type="ECO:0000256" key="3">
    <source>
        <dbReference type="ARBA" id="ARBA00022597"/>
    </source>
</evidence>
<evidence type="ECO:0000256" key="1">
    <source>
        <dbReference type="ARBA" id="ARBA00004653"/>
    </source>
</evidence>
<name>A0A8C0Q9F0_CANLF</name>
<sequence>MQGIPEDRKGLGPRDSDPRAPFVFCVLRVRRRGSGGSGRPPGGGGAAARSGSAGHGGARAGLRGGEGQPRGRAQPGTEGLGLASAEGRGSRAVGLSRARRGSGRPRGGGAAARSGSAGHRGARAGLGGGGGEGAGQPRGRSGAAGLPGPAGGRAGTAPSGGSRLRAHAQRPLPSVSQSEPRAAAHAGGSQSLGPAPPPPRRLHRGAPRRGRRAFGPQPPSAQRGPPSRAGNGVCPGRGGSRSVWGTGPREPGNAGPHRAGGGEGGGSRRLGAAGGAGDPAGWAARAPGGATPGGARGGWSRAGGERAAPLGREAGLGAAAAAAGGAAAAPEAPGRGGSARDELPEPADGKANEDKTMSTNLKYLSLGILVFQTTSLVLTMRYSRTLKEEGPRYLSSTAVVVAELLKIMACILLVYKDSKCSLRALNRILHDEILNKPMETLKLAIPSGIYTLQNNLLYVALSNLDAATYQVTYQLKILTTALFSVSMLSKKLGVYQWLSLVILMTGVAFVQWPSDSQELDSKELSAGSQFVGLMAVLTACFSSGFAGVYFEKILKETKQSVWIRNIQLGFFGSIFGLMGVYIYDGELVSKNGFFQGYNRLTWIVVILQALGGLVIAAVIKYADNILKGFATSLSIILSTLISYFWLQDFVPTRNGTPDCSFGNLSILTHSLVHFIHCHVFLFVLSMKISPNFNSRSLFSADC</sequence>
<dbReference type="Ensembl" id="ENSCAFT00040004492.1">
    <property type="protein sequence ID" value="ENSCAFP00040003857.1"/>
    <property type="gene ID" value="ENSCAFG00040002300.1"/>
</dbReference>
<keyword evidence="3" id="KW-0762">Sugar transport</keyword>
<gene>
    <name evidence="9" type="primary">MFSD14A</name>
</gene>
<feature type="compositionally biased region" description="Gly residues" evidence="7">
    <location>
        <begin position="258"/>
        <end position="278"/>
    </location>
</feature>
<evidence type="ECO:0000313" key="9">
    <source>
        <dbReference type="Ensembl" id="ENSCAFP00040003857.1"/>
    </source>
</evidence>
<protein>
    <submittedName>
        <fullName evidence="9">Solute carrier family 35 member A3</fullName>
    </submittedName>
</protein>
<feature type="compositionally biased region" description="Gly residues" evidence="7">
    <location>
        <begin position="290"/>
        <end position="301"/>
    </location>
</feature>
<reference evidence="9" key="1">
    <citation type="submission" date="2018-10" db="EMBL/GenBank/DDBJ databases">
        <title>De novo assembly of a Great Dane genome.</title>
        <authorList>
            <person name="Kidd J.M."/>
            <person name="Pendleton A.L."/>
            <person name="Shen F."/>
            <person name="Emery S."/>
        </authorList>
    </citation>
    <scope>NUCLEOTIDE SEQUENCE [LARGE SCALE GENOMIC DNA]</scope>
    <source>
        <strain evidence="9">Great Dane</strain>
    </source>
</reference>
<feature type="compositionally biased region" description="Basic residues" evidence="7">
    <location>
        <begin position="200"/>
        <end position="212"/>
    </location>
</feature>
<accession>A0A8C0Q9F0</accession>
<comment type="subcellular location">
    <subcellularLocation>
        <location evidence="1">Golgi apparatus membrane</location>
        <topology evidence="1">Multi-pass membrane protein</topology>
    </subcellularLocation>
</comment>
<feature type="transmembrane region" description="Helical" evidence="8">
    <location>
        <begin position="666"/>
        <end position="686"/>
    </location>
</feature>
<keyword evidence="5 8" id="KW-1133">Transmembrane helix</keyword>
<organism evidence="9 10">
    <name type="scientific">Canis lupus familiaris</name>
    <name type="common">Dog</name>
    <name type="synonym">Canis familiaris</name>
    <dbReference type="NCBI Taxonomy" id="9615"/>
    <lineage>
        <taxon>Eukaryota</taxon>
        <taxon>Metazoa</taxon>
        <taxon>Chordata</taxon>
        <taxon>Craniata</taxon>
        <taxon>Vertebrata</taxon>
        <taxon>Euteleostomi</taxon>
        <taxon>Mammalia</taxon>
        <taxon>Eutheria</taxon>
        <taxon>Laurasiatheria</taxon>
        <taxon>Carnivora</taxon>
        <taxon>Caniformia</taxon>
        <taxon>Canidae</taxon>
        <taxon>Canis</taxon>
    </lineage>
</organism>